<dbReference type="AlphaFoldDB" id="A0AA39UZU8"/>
<evidence type="ECO:0000313" key="1">
    <source>
        <dbReference type="EMBL" id="KAK0510358.1"/>
    </source>
</evidence>
<dbReference type="PANTHER" id="PTHR39290:SF6">
    <property type="entry name" value="S-ADENOSYL-L-METHIONINE-DEPENDENT METHYLTRANSFERASES SUPERFAMILY PROTEIN"/>
    <property type="match status" value="1"/>
</dbReference>
<comment type="caution">
    <text evidence="1">The sequence shown here is derived from an EMBL/GenBank/DDBJ whole genome shotgun (WGS) entry which is preliminary data.</text>
</comment>
<organism evidence="1 2">
    <name type="scientific">Cladonia borealis</name>
    <dbReference type="NCBI Taxonomy" id="184061"/>
    <lineage>
        <taxon>Eukaryota</taxon>
        <taxon>Fungi</taxon>
        <taxon>Dikarya</taxon>
        <taxon>Ascomycota</taxon>
        <taxon>Pezizomycotina</taxon>
        <taxon>Lecanoromycetes</taxon>
        <taxon>OSLEUM clade</taxon>
        <taxon>Lecanoromycetidae</taxon>
        <taxon>Lecanorales</taxon>
        <taxon>Lecanorineae</taxon>
        <taxon>Cladoniaceae</taxon>
        <taxon>Cladonia</taxon>
    </lineage>
</organism>
<evidence type="ECO:0000313" key="2">
    <source>
        <dbReference type="Proteomes" id="UP001166286"/>
    </source>
</evidence>
<dbReference type="Proteomes" id="UP001166286">
    <property type="component" value="Unassembled WGS sequence"/>
</dbReference>
<reference evidence="1" key="1">
    <citation type="submission" date="2023-03" db="EMBL/GenBank/DDBJ databases">
        <title>Complete genome of Cladonia borealis.</title>
        <authorList>
            <person name="Park H."/>
        </authorList>
    </citation>
    <scope>NUCLEOTIDE SEQUENCE</scope>
    <source>
        <strain evidence="1">ANT050790</strain>
    </source>
</reference>
<dbReference type="SUPFAM" id="SSF53335">
    <property type="entry name" value="S-adenosyl-L-methionine-dependent methyltransferases"/>
    <property type="match status" value="1"/>
</dbReference>
<proteinExistence type="predicted"/>
<dbReference type="EMBL" id="JAFEKC020000015">
    <property type="protein sequence ID" value="KAK0510358.1"/>
    <property type="molecule type" value="Genomic_DNA"/>
</dbReference>
<protein>
    <submittedName>
        <fullName evidence="1">Uncharacterized protein</fullName>
    </submittedName>
</protein>
<dbReference type="InterPro" id="IPR029063">
    <property type="entry name" value="SAM-dependent_MTases_sf"/>
</dbReference>
<accession>A0AA39UZU8</accession>
<sequence>MSKHTRAYTEGSSQFDPDTLFAAWESGQQNLPNDNDLQSSIISTFNLPPNDDYTYHATASVTLSQVQTAINHGGGSGLHAWYLDEEGKPLPPPPQPDITAYTTIFAPNTSTSKALTSFSSNAKKGSLRAQISTHLLTHRLLPPSISIPKRKTHTNPSLDFWNWSCHALEWCGPEPGTEKVKTSHHVLPVFMHHFGCAVPSYEALEVIRQVAAAGKKKREVIEIGSGNGYWTYMLRRQGVEVRAVDNMQSEYRTLWIGDTNVKDGERFLKDNNGGRDAVLLLVYPVVGAGFTAKVLDAYKGDTICVAGTQNRNGYTAFRDRRIDAYMQVERPEFEKTVQVALPSFAGKDEALFVFERRK</sequence>
<name>A0AA39UZU8_9LECA</name>
<gene>
    <name evidence="1" type="ORF">JMJ35_006790</name>
</gene>
<dbReference type="PANTHER" id="PTHR39290">
    <property type="entry name" value="C3H1-TYPE DOMAIN-CONTAINING PROTEIN-RELATED"/>
    <property type="match status" value="1"/>
</dbReference>
<keyword evidence="2" id="KW-1185">Reference proteome</keyword>